<dbReference type="AlphaFoldDB" id="H1YI09"/>
<accession>H1YI09</accession>
<keyword evidence="3" id="KW-1185">Reference proteome</keyword>
<sequence length="121" mass="12942">MKNFKQVAYGLLVGAMAIGFSAFTNAKESNEAVKIHKALKAGMITDNFIVQPTLNNFVQESSVNTSNCGDPATRQCVYDVTTSGKSNIPDQASYTAAEIDNYISHSWLTPASGSSAALYQP</sequence>
<evidence type="ECO:0000313" key="2">
    <source>
        <dbReference type="EMBL" id="EHQ25557.1"/>
    </source>
</evidence>
<feature type="chain" id="PRO_5003557364" evidence="1">
    <location>
        <begin position="27"/>
        <end position="121"/>
    </location>
</feature>
<proteinExistence type="predicted"/>
<dbReference type="RefSeq" id="WP_008505338.1">
    <property type="nucleotide sequence ID" value="NZ_CM001403.1"/>
</dbReference>
<dbReference type="OrthoDB" id="797616at2"/>
<dbReference type="STRING" id="714943.Mucpa_1397"/>
<evidence type="ECO:0000256" key="1">
    <source>
        <dbReference type="SAM" id="SignalP"/>
    </source>
</evidence>
<keyword evidence="1" id="KW-0732">Signal</keyword>
<dbReference type="Proteomes" id="UP000002774">
    <property type="component" value="Chromosome"/>
</dbReference>
<gene>
    <name evidence="2" type="ORF">Mucpa_1397</name>
</gene>
<evidence type="ECO:0000313" key="3">
    <source>
        <dbReference type="Proteomes" id="UP000002774"/>
    </source>
</evidence>
<feature type="signal peptide" evidence="1">
    <location>
        <begin position="1"/>
        <end position="26"/>
    </location>
</feature>
<reference evidence="2" key="1">
    <citation type="submission" date="2011-09" db="EMBL/GenBank/DDBJ databases">
        <title>The permanent draft genome of Mucilaginibacter paludis DSM 18603.</title>
        <authorList>
            <consortium name="US DOE Joint Genome Institute (JGI-PGF)"/>
            <person name="Lucas S."/>
            <person name="Han J."/>
            <person name="Lapidus A."/>
            <person name="Bruce D."/>
            <person name="Goodwin L."/>
            <person name="Pitluck S."/>
            <person name="Peters L."/>
            <person name="Kyrpides N."/>
            <person name="Mavromatis K."/>
            <person name="Ivanova N."/>
            <person name="Mikhailova N."/>
            <person name="Held B."/>
            <person name="Detter J.C."/>
            <person name="Tapia R."/>
            <person name="Han C."/>
            <person name="Land M."/>
            <person name="Hauser L."/>
            <person name="Markowitz V."/>
            <person name="Cheng J.-F."/>
            <person name="Hugenholtz P."/>
            <person name="Woyke T."/>
            <person name="Wu D."/>
            <person name="Tindall B."/>
            <person name="Brambilla E."/>
            <person name="Klenk H.-P."/>
            <person name="Eisen J.A."/>
        </authorList>
    </citation>
    <scope>NUCLEOTIDE SEQUENCE [LARGE SCALE GENOMIC DNA]</scope>
    <source>
        <strain evidence="2">DSM 18603</strain>
    </source>
</reference>
<organism evidence="2 3">
    <name type="scientific">Mucilaginibacter paludis DSM 18603</name>
    <dbReference type="NCBI Taxonomy" id="714943"/>
    <lineage>
        <taxon>Bacteria</taxon>
        <taxon>Pseudomonadati</taxon>
        <taxon>Bacteroidota</taxon>
        <taxon>Sphingobacteriia</taxon>
        <taxon>Sphingobacteriales</taxon>
        <taxon>Sphingobacteriaceae</taxon>
        <taxon>Mucilaginibacter</taxon>
    </lineage>
</organism>
<dbReference type="EMBL" id="CM001403">
    <property type="protein sequence ID" value="EHQ25557.1"/>
    <property type="molecule type" value="Genomic_DNA"/>
</dbReference>
<dbReference type="HOGENOM" id="CLU_2035424_0_0_10"/>
<name>H1YI09_9SPHI</name>
<protein>
    <submittedName>
        <fullName evidence="2">Uncharacterized protein</fullName>
    </submittedName>
</protein>